<dbReference type="GO" id="GO:0005634">
    <property type="term" value="C:nucleus"/>
    <property type="evidence" value="ECO:0007669"/>
    <property type="project" value="UniProtKB-SubCell"/>
</dbReference>
<keyword evidence="7 8" id="KW-0539">Nucleus</keyword>
<proteinExistence type="inferred from homology"/>
<feature type="compositionally biased region" description="Gly residues" evidence="11">
    <location>
        <begin position="759"/>
        <end position="769"/>
    </location>
</feature>
<feature type="region of interest" description="Disordered" evidence="11">
    <location>
        <begin position="286"/>
        <end position="313"/>
    </location>
</feature>
<feature type="region of interest" description="Disordered" evidence="11">
    <location>
        <begin position="1093"/>
        <end position="1117"/>
    </location>
</feature>
<feature type="region of interest" description="Disordered" evidence="11">
    <location>
        <begin position="319"/>
        <end position="338"/>
    </location>
</feature>
<evidence type="ECO:0000256" key="9">
    <source>
        <dbReference type="RuleBase" id="RU000682"/>
    </source>
</evidence>
<evidence type="ECO:0000256" key="5">
    <source>
        <dbReference type="ARBA" id="ARBA00023155"/>
    </source>
</evidence>
<dbReference type="Proteomes" id="UP001652661">
    <property type="component" value="Chromosome 4"/>
</dbReference>
<feature type="compositionally biased region" description="Polar residues" evidence="11">
    <location>
        <begin position="1047"/>
        <end position="1072"/>
    </location>
</feature>
<keyword evidence="14" id="KW-1185">Reference proteome</keyword>
<evidence type="ECO:0000313" key="15">
    <source>
        <dbReference type="RefSeq" id="XP_017018276.1"/>
    </source>
</evidence>
<dbReference type="PANTHER" id="PTHR14057">
    <property type="entry name" value="TRANSCRIPTION FACTOR ONECUT"/>
    <property type="match status" value="1"/>
</dbReference>
<dbReference type="RefSeq" id="XP_041632596.1">
    <property type="nucleotide sequence ID" value="XM_041776662.2"/>
</dbReference>
<dbReference type="PANTHER" id="PTHR14057:SF47">
    <property type="entry name" value="HOMEOBOX PROTEIN ONECUT"/>
    <property type="match status" value="1"/>
</dbReference>
<dbReference type="Gene3D" id="1.10.10.60">
    <property type="entry name" value="Homeodomain-like"/>
    <property type="match status" value="1"/>
</dbReference>
<dbReference type="Gene3D" id="1.10.260.40">
    <property type="entry name" value="lambda repressor-like DNA-binding domains"/>
    <property type="match status" value="1"/>
</dbReference>
<evidence type="ECO:0000256" key="7">
    <source>
        <dbReference type="ARBA" id="ARBA00023242"/>
    </source>
</evidence>
<dbReference type="GO" id="GO:0000981">
    <property type="term" value="F:DNA-binding transcription factor activity, RNA polymerase II-specific"/>
    <property type="evidence" value="ECO:0007669"/>
    <property type="project" value="TreeGrafter"/>
</dbReference>
<evidence type="ECO:0000259" key="13">
    <source>
        <dbReference type="PROSITE" id="PS51042"/>
    </source>
</evidence>
<feature type="compositionally biased region" description="Basic and acidic residues" evidence="11">
    <location>
        <begin position="488"/>
        <end position="499"/>
    </location>
</feature>
<sequence length="1117" mass="121466">MESINHIIDPRPTYSQDLVENATEFMNEHQSQSHQEGGGPGSGSELDADEVLSIQTMISEKKQRSRPDSAAVVMVIDEMDRQTTTYQIVPHEQLQQLQQPRTMSFGIVQHDLHHEQPMIDNSPVDSFVASDISLDGLTVDAISQAAILPQELTTVKPDAMSKLLIVQTKSGMDPANNKRIKMHVDLSSANVGLGANVDDVDEISSDGDNCDDVGVTLNQHHHQQLLDGHQQVFSLASHHHQHQHHQHHHHLHAHGHGQVILGLQHNRSGQLDMGHGMAGGVIVTSQDSEKDADDEDDNGNGDPDGDVEDEDDDEIRNRGQLISQGSYQTLTSVNDRLSPPGFSPTSYATLTPIQPLPPISTMSEKFAYSGHISGSGDSGDNTDVTGVERGREEAITNASSETEVEGGNSSGIGNGTASECNSYSSALPLTMSGGHHHLGLGVSPYSSYEKLTSMISPPPNNYLVSCDLHSATVVTSSGRMPNPSQLEELSHNGHKKDSATQENSDDNVGGGSGEEKFTYSGHISGGGDSGDTDIQGEKFAYSDHISGGDSADTDVHGEKFSYSDHISGGDNVSDVNGGTSWVHLASERESRLHMPSEHSLEDRFHLASERKTRLNMAAQERTTATRLQMPRHLHHQATAAAVSSICTTDWKPDEDWKHGSNSILPVVVSLTPTPPPPSITDVDRASTVPLKLSGRMSPGNQRSQQYFLDKSQQQEIGGATDNVIADSSVCGIQQSSLLNGFQNIQQQCAKIAISASPKNGGGGGGGAGGSSSRTSGNSTDMEEINTKDLAQRISAELKRYSIPQAIFAQRVLCRSQGTLSDLLRNPKPWSKLKSGRETFRRMYKWLQEPEFQRMSALRMAAAQIPQRMTPLGSGNTAATGLLGSVGTGTGTNDNRDVMTTDADPHGGPLPMSPRAALTESVSTVRSAVGPNLPVSSNVAANCRRKEEPQIEQMPQPKKPRLVFTDLQRRTLQAIFKETKRPSKEMQVTIARQLGLEPTTVGNFFMNARRRSMDKWRDDDSKNNSNMQHVIQNRQQQAQDEQDEDHSQTPNHIHNQNHNPSQSLSHDNYSSLHTTAMSPLGAFDEDADMDLELESHDFDLVDPDHQADNNNDRHGDML</sequence>
<dbReference type="PROSITE" id="PS50071">
    <property type="entry name" value="HOMEOBOX_2"/>
    <property type="match status" value="1"/>
</dbReference>
<feature type="region of interest" description="Disordered" evidence="11">
    <location>
        <begin position="474"/>
        <end position="535"/>
    </location>
</feature>
<dbReference type="InterPro" id="IPR010982">
    <property type="entry name" value="Lambda_DNA-bd_dom_sf"/>
</dbReference>
<feature type="compositionally biased region" description="Basic residues" evidence="11">
    <location>
        <begin position="237"/>
        <end position="255"/>
    </location>
</feature>
<feature type="compositionally biased region" description="Low complexity" evidence="11">
    <location>
        <begin position="770"/>
        <end position="779"/>
    </location>
</feature>
<evidence type="ECO:0000256" key="4">
    <source>
        <dbReference type="ARBA" id="ARBA00023125"/>
    </source>
</evidence>
<dbReference type="GO" id="GO:0000978">
    <property type="term" value="F:RNA polymerase II cis-regulatory region sequence-specific DNA binding"/>
    <property type="evidence" value="ECO:0007669"/>
    <property type="project" value="TreeGrafter"/>
</dbReference>
<protein>
    <recommendedName>
        <fullName evidence="10">One cut domain family member</fullName>
    </recommendedName>
</protein>
<feature type="region of interest" description="Disordered" evidence="11">
    <location>
        <begin position="26"/>
        <end position="46"/>
    </location>
</feature>
<feature type="compositionally biased region" description="Acidic residues" evidence="11">
    <location>
        <begin position="290"/>
        <end position="313"/>
    </location>
</feature>
<accession>A0A6P4I6H9</accession>
<comment type="similarity">
    <text evidence="2 10">Belongs to the CUT homeobox family.</text>
</comment>
<dbReference type="CDD" id="cd00086">
    <property type="entry name" value="homeodomain"/>
    <property type="match status" value="1"/>
</dbReference>
<dbReference type="InterPro" id="IPR009057">
    <property type="entry name" value="Homeodomain-like_sf"/>
</dbReference>
<evidence type="ECO:0000313" key="16">
    <source>
        <dbReference type="RefSeq" id="XP_041632596.1"/>
    </source>
</evidence>
<evidence type="ECO:0000256" key="10">
    <source>
        <dbReference type="RuleBase" id="RU361129"/>
    </source>
</evidence>
<dbReference type="AlphaFoldDB" id="A0A6P4I6H9"/>
<dbReference type="InterPro" id="IPR003350">
    <property type="entry name" value="CUT_dom"/>
</dbReference>
<keyword evidence="4 8" id="KW-0238">DNA-binding</keyword>
<dbReference type="RefSeq" id="XP_017018276.1">
    <property type="nucleotide sequence ID" value="XM_017162787.1"/>
</dbReference>
<dbReference type="InterPro" id="IPR051649">
    <property type="entry name" value="CUT_Homeobox"/>
</dbReference>
<feature type="region of interest" description="Disordered" evidence="11">
    <location>
        <begin position="236"/>
        <end position="256"/>
    </location>
</feature>
<name>A0A6P4I6H9_DROKI</name>
<evidence type="ECO:0000256" key="8">
    <source>
        <dbReference type="PROSITE-ProRule" id="PRU00108"/>
    </source>
</evidence>
<dbReference type="Pfam" id="PF00046">
    <property type="entry name" value="Homeodomain"/>
    <property type="match status" value="1"/>
</dbReference>
<keyword evidence="3 10" id="KW-0805">Transcription regulation</keyword>
<reference evidence="15" key="1">
    <citation type="submission" date="2025-04" db="UniProtKB">
        <authorList>
            <consortium name="RefSeq"/>
        </authorList>
    </citation>
    <scope>IDENTIFICATION</scope>
    <source>
        <strain evidence="16">14028-0561.14</strain>
        <tissue evidence="16">Whole fly</tissue>
    </source>
</reference>
<dbReference type="InterPro" id="IPR001356">
    <property type="entry name" value="HD"/>
</dbReference>
<feature type="region of interest" description="Disordered" evidence="11">
    <location>
        <begin position="1030"/>
        <end position="1072"/>
    </location>
</feature>
<evidence type="ECO:0000256" key="6">
    <source>
        <dbReference type="ARBA" id="ARBA00023163"/>
    </source>
</evidence>
<evidence type="ECO:0000259" key="12">
    <source>
        <dbReference type="PROSITE" id="PS50071"/>
    </source>
</evidence>
<evidence type="ECO:0000256" key="2">
    <source>
        <dbReference type="ARBA" id="ARBA00008190"/>
    </source>
</evidence>
<feature type="domain" description="CUT" evidence="13">
    <location>
        <begin position="775"/>
        <end position="861"/>
    </location>
</feature>
<dbReference type="SUPFAM" id="SSF46689">
    <property type="entry name" value="Homeodomain-like"/>
    <property type="match status" value="1"/>
</dbReference>
<dbReference type="PROSITE" id="PS51042">
    <property type="entry name" value="CUT"/>
    <property type="match status" value="1"/>
</dbReference>
<organism evidence="14 15">
    <name type="scientific">Drosophila kikkawai</name>
    <name type="common">Fruit fly</name>
    <dbReference type="NCBI Taxonomy" id="30033"/>
    <lineage>
        <taxon>Eukaryota</taxon>
        <taxon>Metazoa</taxon>
        <taxon>Ecdysozoa</taxon>
        <taxon>Arthropoda</taxon>
        <taxon>Hexapoda</taxon>
        <taxon>Insecta</taxon>
        <taxon>Pterygota</taxon>
        <taxon>Neoptera</taxon>
        <taxon>Endopterygota</taxon>
        <taxon>Diptera</taxon>
        <taxon>Brachycera</taxon>
        <taxon>Muscomorpha</taxon>
        <taxon>Ephydroidea</taxon>
        <taxon>Drosophilidae</taxon>
        <taxon>Drosophila</taxon>
        <taxon>Sophophora</taxon>
    </lineage>
</organism>
<comment type="subcellular location">
    <subcellularLocation>
        <location evidence="1 8 9">Nucleus</location>
    </subcellularLocation>
</comment>
<feature type="DNA-binding region" description="Homeobox" evidence="8">
    <location>
        <begin position="956"/>
        <end position="1015"/>
    </location>
</feature>
<dbReference type="GeneID" id="108071861"/>
<evidence type="ECO:0000256" key="1">
    <source>
        <dbReference type="ARBA" id="ARBA00004123"/>
    </source>
</evidence>
<feature type="region of interest" description="Disordered" evidence="11">
    <location>
        <begin position="757"/>
        <end position="781"/>
    </location>
</feature>
<dbReference type="SMART" id="SM00389">
    <property type="entry name" value="HOX"/>
    <property type="match status" value="1"/>
</dbReference>
<dbReference type="Pfam" id="PF02376">
    <property type="entry name" value="CUT"/>
    <property type="match status" value="1"/>
</dbReference>
<dbReference type="SMART" id="SM01109">
    <property type="entry name" value="CUT"/>
    <property type="match status" value="1"/>
</dbReference>
<evidence type="ECO:0000256" key="3">
    <source>
        <dbReference type="ARBA" id="ARBA00023015"/>
    </source>
</evidence>
<feature type="region of interest" description="Disordered" evidence="11">
    <location>
        <begin position="393"/>
        <end position="416"/>
    </location>
</feature>
<keyword evidence="5 8" id="KW-0371">Homeobox</keyword>
<feature type="compositionally biased region" description="Polar residues" evidence="11">
    <location>
        <begin position="320"/>
        <end position="335"/>
    </location>
</feature>
<evidence type="ECO:0000313" key="14">
    <source>
        <dbReference type="Proteomes" id="UP001652661"/>
    </source>
</evidence>
<evidence type="ECO:0000256" key="11">
    <source>
        <dbReference type="SAM" id="MobiDB-lite"/>
    </source>
</evidence>
<feature type="compositionally biased region" description="Polar residues" evidence="11">
    <location>
        <begin position="474"/>
        <end position="487"/>
    </location>
</feature>
<gene>
    <name evidence="15" type="primary">LOC108071861</name>
    <name evidence="16" type="synonym">onecut</name>
</gene>
<dbReference type="FunFam" id="1.10.260.40:FF:000005">
    <property type="entry name" value="One cut domain family member"/>
    <property type="match status" value="1"/>
</dbReference>
<keyword evidence="6 10" id="KW-0804">Transcription</keyword>
<feature type="domain" description="Homeobox" evidence="12">
    <location>
        <begin position="954"/>
        <end position="1014"/>
    </location>
</feature>
<dbReference type="FunFam" id="1.10.10.60:FF:000054">
    <property type="entry name" value="One cut domain family member"/>
    <property type="match status" value="1"/>
</dbReference>
<dbReference type="SUPFAM" id="SSF47413">
    <property type="entry name" value="lambda repressor-like DNA-binding domains"/>
    <property type="match status" value="1"/>
</dbReference>
<dbReference type="OrthoDB" id="10068888at2759"/>